<organism evidence="1 2">
    <name type="scientific">Scutellospora calospora</name>
    <dbReference type="NCBI Taxonomy" id="85575"/>
    <lineage>
        <taxon>Eukaryota</taxon>
        <taxon>Fungi</taxon>
        <taxon>Fungi incertae sedis</taxon>
        <taxon>Mucoromycota</taxon>
        <taxon>Glomeromycotina</taxon>
        <taxon>Glomeromycetes</taxon>
        <taxon>Diversisporales</taxon>
        <taxon>Gigasporaceae</taxon>
        <taxon>Scutellospora</taxon>
    </lineage>
</organism>
<reference evidence="1" key="1">
    <citation type="submission" date="2021-06" db="EMBL/GenBank/DDBJ databases">
        <authorList>
            <person name="Kallberg Y."/>
            <person name="Tangrot J."/>
            <person name="Rosling A."/>
        </authorList>
    </citation>
    <scope>NUCLEOTIDE SEQUENCE</scope>
    <source>
        <strain evidence="1">AU212A</strain>
    </source>
</reference>
<feature type="non-terminal residue" evidence="1">
    <location>
        <position position="1"/>
    </location>
</feature>
<comment type="caution">
    <text evidence="1">The sequence shown here is derived from an EMBL/GenBank/DDBJ whole genome shotgun (WGS) entry which is preliminary data.</text>
</comment>
<dbReference type="Proteomes" id="UP000789860">
    <property type="component" value="Unassembled WGS sequence"/>
</dbReference>
<sequence length="59" mass="6831">LPEILKDQRKIHQQTAESSPKNTERPEKSSQESSSTNHQKIGRESSANFKRSLKVYKVY</sequence>
<evidence type="ECO:0000313" key="1">
    <source>
        <dbReference type="EMBL" id="CAG8576536.1"/>
    </source>
</evidence>
<accession>A0ACA9MAE4</accession>
<name>A0ACA9MAE4_9GLOM</name>
<dbReference type="EMBL" id="CAJVPM010010819">
    <property type="protein sequence ID" value="CAG8576536.1"/>
    <property type="molecule type" value="Genomic_DNA"/>
</dbReference>
<keyword evidence="2" id="KW-1185">Reference proteome</keyword>
<gene>
    <name evidence="1" type="ORF">SCALOS_LOCUS6041</name>
</gene>
<evidence type="ECO:0000313" key="2">
    <source>
        <dbReference type="Proteomes" id="UP000789860"/>
    </source>
</evidence>
<proteinExistence type="predicted"/>
<protein>
    <submittedName>
        <fullName evidence="1">3143_t:CDS:1</fullName>
    </submittedName>
</protein>